<dbReference type="InterPro" id="IPR001296">
    <property type="entry name" value="Glyco_trans_1"/>
</dbReference>
<reference evidence="3" key="1">
    <citation type="journal article" date="2015" name="MBio">
        <title>Genome-Resolved Metagenomic Analysis Reveals Roles for Candidate Phyla and Other Microbial Community Members in Biogeochemical Transformations in Oil Reservoirs.</title>
        <authorList>
            <person name="Hu P."/>
            <person name="Tom L."/>
            <person name="Singh A."/>
            <person name="Thomas B.C."/>
            <person name="Baker B.J."/>
            <person name="Piceno Y.M."/>
            <person name="Andersen G.L."/>
            <person name="Banfield J.F."/>
        </authorList>
    </citation>
    <scope>NUCLEOTIDE SEQUENCE [LARGE SCALE GENOMIC DNA]</scope>
</reference>
<organism evidence="2 3">
    <name type="scientific">candidate division TA06 bacterium 34_109</name>
    <dbReference type="NCBI Taxonomy" id="1635277"/>
    <lineage>
        <taxon>Bacteria</taxon>
        <taxon>Bacteria division TA06</taxon>
    </lineage>
</organism>
<feature type="domain" description="Glycosyl transferase family 1" evidence="1">
    <location>
        <begin position="181"/>
        <end position="340"/>
    </location>
</feature>
<dbReference type="PANTHER" id="PTHR12526:SF630">
    <property type="entry name" value="GLYCOSYLTRANSFERASE"/>
    <property type="match status" value="1"/>
</dbReference>
<evidence type="ECO:0000313" key="2">
    <source>
        <dbReference type="EMBL" id="KUK86159.1"/>
    </source>
</evidence>
<dbReference type="Pfam" id="PF00534">
    <property type="entry name" value="Glycos_transf_1"/>
    <property type="match status" value="1"/>
</dbReference>
<sequence length="381" mass="45195">MKIVYIRFQDFKKRFYISSEREIVRSFKRLGLESQLIAFGKKEDEPKFVKLFNSFKDIKILIKFKISLYLFKMRKEKIVFVFDPNSLILFLPNFLYRKILGGKQKFVLDVRSIPVVNPTKKEIERFKTVLWLSYFFFDGFSFITDETKKICEGYIKKRFSNYTIYPSGVNADCFFVRNKNEKIVKSYGLENKKVIFYHGSISKKRGLEELIESVEKLKKDYKDLILFVVGSGDRDVEKNIVETKNILLPPVTYEEVPEYISVASVCVSPLPDLIWWRGASSLKVMEYMAMGKPLVLSEIKPHLDVLPKDIRGYILYKPTSSENLYKALKEFFENREDYEKEALKLSQYVKTNFSYDIIAKRVYEFYRTKLFGENDEFLYRE</sequence>
<evidence type="ECO:0000259" key="1">
    <source>
        <dbReference type="Pfam" id="PF00534"/>
    </source>
</evidence>
<accession>A0A101I0I5</accession>
<dbReference type="EMBL" id="LGGX01000027">
    <property type="protein sequence ID" value="KUK86159.1"/>
    <property type="molecule type" value="Genomic_DNA"/>
</dbReference>
<dbReference type="PANTHER" id="PTHR12526">
    <property type="entry name" value="GLYCOSYLTRANSFERASE"/>
    <property type="match status" value="1"/>
</dbReference>
<dbReference type="AlphaFoldDB" id="A0A101I0I5"/>
<dbReference type="Proteomes" id="UP000053467">
    <property type="component" value="Unassembled WGS sequence"/>
</dbReference>
<comment type="caution">
    <text evidence="2">The sequence shown here is derived from an EMBL/GenBank/DDBJ whole genome shotgun (WGS) entry which is preliminary data.</text>
</comment>
<evidence type="ECO:0000313" key="3">
    <source>
        <dbReference type="Proteomes" id="UP000053467"/>
    </source>
</evidence>
<name>A0A101I0I5_UNCT6</name>
<dbReference type="GO" id="GO:0016757">
    <property type="term" value="F:glycosyltransferase activity"/>
    <property type="evidence" value="ECO:0007669"/>
    <property type="project" value="InterPro"/>
</dbReference>
<dbReference type="SUPFAM" id="SSF53756">
    <property type="entry name" value="UDP-Glycosyltransferase/glycogen phosphorylase"/>
    <property type="match status" value="1"/>
</dbReference>
<protein>
    <recommendedName>
        <fullName evidence="1">Glycosyl transferase family 1 domain-containing protein</fullName>
    </recommendedName>
</protein>
<dbReference type="Gene3D" id="3.40.50.2000">
    <property type="entry name" value="Glycogen Phosphorylase B"/>
    <property type="match status" value="2"/>
</dbReference>
<gene>
    <name evidence="2" type="ORF">XE03_1700</name>
</gene>
<proteinExistence type="predicted"/>